<dbReference type="Gene3D" id="3.90.700.10">
    <property type="entry name" value="Succinate dehydrogenase/fumarate reductase flavoprotein, catalytic domain"/>
    <property type="match status" value="1"/>
</dbReference>
<dbReference type="PANTHER" id="PTHR42716:SF2">
    <property type="entry name" value="L-ASPARTATE OXIDASE, CHLOROPLASTIC"/>
    <property type="match status" value="1"/>
</dbReference>
<evidence type="ECO:0000256" key="11">
    <source>
        <dbReference type="NCBIfam" id="TIGR00551"/>
    </source>
</evidence>
<evidence type="ECO:0000256" key="8">
    <source>
        <dbReference type="ARBA" id="ARBA00022827"/>
    </source>
</evidence>
<dbReference type="Gene3D" id="3.50.50.60">
    <property type="entry name" value="FAD/NAD(P)-binding domain"/>
    <property type="match status" value="1"/>
</dbReference>
<dbReference type="EMBL" id="JAOTPO010000012">
    <property type="protein sequence ID" value="MDE5415010.1"/>
    <property type="molecule type" value="Genomic_DNA"/>
</dbReference>
<keyword evidence="8 12" id="KW-0274">FAD</keyword>
<comment type="cofactor">
    <cofactor evidence="1 12">
        <name>FAD</name>
        <dbReference type="ChEBI" id="CHEBI:57692"/>
    </cofactor>
</comment>
<dbReference type="PANTHER" id="PTHR42716">
    <property type="entry name" value="L-ASPARTATE OXIDASE"/>
    <property type="match status" value="1"/>
</dbReference>
<dbReference type="SUPFAM" id="SSF46977">
    <property type="entry name" value="Succinate dehydrogenase/fumarate reductase flavoprotein C-terminal domain"/>
    <property type="match status" value="1"/>
</dbReference>
<dbReference type="Proteomes" id="UP001148125">
    <property type="component" value="Unassembled WGS sequence"/>
</dbReference>
<evidence type="ECO:0000256" key="10">
    <source>
        <dbReference type="ARBA" id="ARBA00048305"/>
    </source>
</evidence>
<evidence type="ECO:0000256" key="3">
    <source>
        <dbReference type="ARBA" id="ARBA00008562"/>
    </source>
</evidence>
<dbReference type="Pfam" id="PF02910">
    <property type="entry name" value="Succ_DH_flav_C"/>
    <property type="match status" value="1"/>
</dbReference>
<dbReference type="InterPro" id="IPR036188">
    <property type="entry name" value="FAD/NAD-bd_sf"/>
</dbReference>
<name>A0ABT5VHT1_9BACI</name>
<dbReference type="InterPro" id="IPR027477">
    <property type="entry name" value="Succ_DH/fumarate_Rdtase_cat_sf"/>
</dbReference>
<dbReference type="EC" id="1.4.3.16" evidence="4 11"/>
<dbReference type="InterPro" id="IPR037099">
    <property type="entry name" value="Fum_R/Succ_DH_flav-like_C_sf"/>
</dbReference>
<evidence type="ECO:0000256" key="4">
    <source>
        <dbReference type="ARBA" id="ARBA00012173"/>
    </source>
</evidence>
<proteinExistence type="inferred from homology"/>
<comment type="subcellular location">
    <subcellularLocation>
        <location evidence="12">Cytoplasm</location>
    </subcellularLocation>
</comment>
<evidence type="ECO:0000256" key="1">
    <source>
        <dbReference type="ARBA" id="ARBA00001974"/>
    </source>
</evidence>
<evidence type="ECO:0000256" key="7">
    <source>
        <dbReference type="ARBA" id="ARBA00022642"/>
    </source>
</evidence>
<accession>A0ABT5VHT1</accession>
<comment type="caution">
    <text evidence="15">The sequence shown here is derived from an EMBL/GenBank/DDBJ whole genome shotgun (WGS) entry which is preliminary data.</text>
</comment>
<dbReference type="NCBIfam" id="TIGR00551">
    <property type="entry name" value="nadB"/>
    <property type="match status" value="1"/>
</dbReference>
<dbReference type="SUPFAM" id="SSF51905">
    <property type="entry name" value="FAD/NAD(P)-binding domain"/>
    <property type="match status" value="1"/>
</dbReference>
<dbReference type="PIRSF" id="PIRSF000171">
    <property type="entry name" value="SDHA_APRA_LASPO"/>
    <property type="match status" value="1"/>
</dbReference>
<sequence>MKVFTSDVIIIGSGIAGLMAAELLSFDKNVILITKSDVVSSNSIMAQGGIAAVVDKEDDWRDHFLDTIRAGCYYNCEDVTELLVRQGAKMIEKLKEIGVQFDKGKDGKYLLGQEGAHLKRRILHAGGDATGKELITKLISRVKQNVTIHDHMDAIDLIIENGRCNGVICIDEDQHYVQYFAPHVVLATGGAGQLYSVTSNDMSITGDGMALAYRAGARLADMEFVQFHPTMLVKNGKGAGLVSEAVRGEGGRLITEGGNLLMEGKHELGDLAPRDVVAREIYEKAANHQKVYLDIRPIKDFKQKFPSVTSLCTKAGIKLEEGLIPIAPGAHFVMGGVETTSFGKTTVEGLYAVGEVANTGVHGANRLASNSLLEGVVFANELARAIIHSDESIMKTNIKPIAIMDKKYPQPLPTQAEVQAVMSKYVGIVRTKDNLVKALKWFEKYQEFIQSNRRYILSGEQHTVRNMLTVGYLMTASALCRKESRGSHFRLDYPLASNRWLNQTVCCSISKQQPYVRNKKDYVRNFVI</sequence>
<evidence type="ECO:0000313" key="16">
    <source>
        <dbReference type="Proteomes" id="UP001148125"/>
    </source>
</evidence>
<dbReference type="InterPro" id="IPR005288">
    <property type="entry name" value="NadB"/>
</dbReference>
<evidence type="ECO:0000256" key="12">
    <source>
        <dbReference type="RuleBase" id="RU362049"/>
    </source>
</evidence>
<dbReference type="GO" id="GO:0008734">
    <property type="term" value="F:L-aspartate oxidase activity"/>
    <property type="evidence" value="ECO:0007669"/>
    <property type="project" value="UniProtKB-EC"/>
</dbReference>
<protein>
    <recommendedName>
        <fullName evidence="5 11">L-aspartate oxidase</fullName>
        <ecNumber evidence="4 11">1.4.3.16</ecNumber>
    </recommendedName>
</protein>
<dbReference type="InterPro" id="IPR015939">
    <property type="entry name" value="Fum_Rdtase/Succ_DH_flav-like_C"/>
</dbReference>
<feature type="domain" description="FAD-dependent oxidoreductase 2 FAD-binding" evidence="13">
    <location>
        <begin position="7"/>
        <end position="372"/>
    </location>
</feature>
<comment type="function">
    <text evidence="12">Catalyzes the oxidation of L-aspartate to iminoaspartate.</text>
</comment>
<dbReference type="SUPFAM" id="SSF56425">
    <property type="entry name" value="Succinate dehydrogenase/fumarate reductase flavoprotein, catalytic domain"/>
    <property type="match status" value="1"/>
</dbReference>
<dbReference type="RefSeq" id="WP_275119616.1">
    <property type="nucleotide sequence ID" value="NZ_JAOTPO010000012.1"/>
</dbReference>
<dbReference type="NCBIfam" id="NF005978">
    <property type="entry name" value="PRK08071.1"/>
    <property type="match status" value="1"/>
</dbReference>
<organism evidence="15 16">
    <name type="scientific">Alkalihalobacterium chitinilyticum</name>
    <dbReference type="NCBI Taxonomy" id="2980103"/>
    <lineage>
        <taxon>Bacteria</taxon>
        <taxon>Bacillati</taxon>
        <taxon>Bacillota</taxon>
        <taxon>Bacilli</taxon>
        <taxon>Bacillales</taxon>
        <taxon>Bacillaceae</taxon>
        <taxon>Alkalihalobacterium</taxon>
    </lineage>
</organism>
<keyword evidence="16" id="KW-1185">Reference proteome</keyword>
<evidence type="ECO:0000256" key="2">
    <source>
        <dbReference type="ARBA" id="ARBA00004950"/>
    </source>
</evidence>
<reference evidence="15" key="1">
    <citation type="submission" date="2024-05" db="EMBL/GenBank/DDBJ databases">
        <title>Alkalihalobacillus sp. strain MEB203 novel alkaliphilic bacterium from Lonar Lake, India.</title>
        <authorList>
            <person name="Joshi A."/>
            <person name="Thite S."/>
            <person name="Mengade P."/>
        </authorList>
    </citation>
    <scope>NUCLEOTIDE SEQUENCE</scope>
    <source>
        <strain evidence="15">MEB 203</strain>
    </source>
</reference>
<keyword evidence="9 12" id="KW-0560">Oxidoreductase</keyword>
<evidence type="ECO:0000313" key="15">
    <source>
        <dbReference type="EMBL" id="MDE5415010.1"/>
    </source>
</evidence>
<keyword evidence="7 12" id="KW-0662">Pyridine nucleotide biosynthesis</keyword>
<dbReference type="Gene3D" id="1.20.58.100">
    <property type="entry name" value="Fumarate reductase/succinate dehydrogenase flavoprotein-like, C-terminal domain"/>
    <property type="match status" value="1"/>
</dbReference>
<evidence type="ECO:0000256" key="6">
    <source>
        <dbReference type="ARBA" id="ARBA00022630"/>
    </source>
</evidence>
<keyword evidence="6 12" id="KW-0285">Flavoprotein</keyword>
<evidence type="ECO:0000259" key="13">
    <source>
        <dbReference type="Pfam" id="PF00890"/>
    </source>
</evidence>
<feature type="domain" description="Fumarate reductase/succinate dehydrogenase flavoprotein-like C-terminal" evidence="14">
    <location>
        <begin position="416"/>
        <end position="510"/>
    </location>
</feature>
<comment type="similarity">
    <text evidence="3 12">Belongs to the FAD-dependent oxidoreductase 2 family. NadB subfamily.</text>
</comment>
<evidence type="ECO:0000256" key="5">
    <source>
        <dbReference type="ARBA" id="ARBA00021901"/>
    </source>
</evidence>
<comment type="pathway">
    <text evidence="2 12">Cofactor biosynthesis; NAD(+) biosynthesis; iminoaspartate from L-aspartate (oxidase route): step 1/1.</text>
</comment>
<evidence type="ECO:0000259" key="14">
    <source>
        <dbReference type="Pfam" id="PF02910"/>
    </source>
</evidence>
<dbReference type="InterPro" id="IPR003953">
    <property type="entry name" value="FAD-dep_OxRdtase_2_FAD-bd"/>
</dbReference>
<dbReference type="PRINTS" id="PR00368">
    <property type="entry name" value="FADPNR"/>
</dbReference>
<comment type="catalytic activity">
    <reaction evidence="10">
        <text>L-aspartate + O2 = iminosuccinate + H2O2</text>
        <dbReference type="Rhea" id="RHEA:25876"/>
        <dbReference type="ChEBI" id="CHEBI:15379"/>
        <dbReference type="ChEBI" id="CHEBI:16240"/>
        <dbReference type="ChEBI" id="CHEBI:29991"/>
        <dbReference type="ChEBI" id="CHEBI:77875"/>
        <dbReference type="EC" id="1.4.3.16"/>
    </reaction>
    <physiologicalReaction direction="left-to-right" evidence="10">
        <dbReference type="Rhea" id="RHEA:25877"/>
    </physiologicalReaction>
</comment>
<gene>
    <name evidence="15" type="primary">nadB</name>
    <name evidence="15" type="ORF">N7Z68_16735</name>
</gene>
<dbReference type="Pfam" id="PF00890">
    <property type="entry name" value="FAD_binding_2"/>
    <property type="match status" value="1"/>
</dbReference>
<evidence type="ECO:0000256" key="9">
    <source>
        <dbReference type="ARBA" id="ARBA00023002"/>
    </source>
</evidence>